<evidence type="ECO:0000313" key="2">
    <source>
        <dbReference type="Proteomes" id="UP001374584"/>
    </source>
</evidence>
<evidence type="ECO:0000313" key="1">
    <source>
        <dbReference type="EMBL" id="KAK7356198.1"/>
    </source>
</evidence>
<proteinExistence type="predicted"/>
<dbReference type="EMBL" id="JAYMYR010000006">
    <property type="protein sequence ID" value="KAK7356198.1"/>
    <property type="molecule type" value="Genomic_DNA"/>
</dbReference>
<dbReference type="AlphaFoldDB" id="A0AAN9MRH0"/>
<keyword evidence="2" id="KW-1185">Reference proteome</keyword>
<dbReference type="Proteomes" id="UP001374584">
    <property type="component" value="Unassembled WGS sequence"/>
</dbReference>
<organism evidence="1 2">
    <name type="scientific">Phaseolus coccineus</name>
    <name type="common">Scarlet runner bean</name>
    <name type="synonym">Phaseolus multiflorus</name>
    <dbReference type="NCBI Taxonomy" id="3886"/>
    <lineage>
        <taxon>Eukaryota</taxon>
        <taxon>Viridiplantae</taxon>
        <taxon>Streptophyta</taxon>
        <taxon>Embryophyta</taxon>
        <taxon>Tracheophyta</taxon>
        <taxon>Spermatophyta</taxon>
        <taxon>Magnoliopsida</taxon>
        <taxon>eudicotyledons</taxon>
        <taxon>Gunneridae</taxon>
        <taxon>Pentapetalae</taxon>
        <taxon>rosids</taxon>
        <taxon>fabids</taxon>
        <taxon>Fabales</taxon>
        <taxon>Fabaceae</taxon>
        <taxon>Papilionoideae</taxon>
        <taxon>50 kb inversion clade</taxon>
        <taxon>NPAAA clade</taxon>
        <taxon>indigoferoid/millettioid clade</taxon>
        <taxon>Phaseoleae</taxon>
        <taxon>Phaseolus</taxon>
    </lineage>
</organism>
<sequence length="68" mass="7225">MLNRVDCILYPYVMCNEDSNGFSSQMIRPMTLSLVSAITASLNIALLSLCSTGPVGGTAFSGYLEDDG</sequence>
<reference evidence="1 2" key="1">
    <citation type="submission" date="2024-01" db="EMBL/GenBank/DDBJ databases">
        <title>The genomes of 5 underutilized Papilionoideae crops provide insights into root nodulation and disease resistanc.</title>
        <authorList>
            <person name="Jiang F."/>
        </authorList>
    </citation>
    <scope>NUCLEOTIDE SEQUENCE [LARGE SCALE GENOMIC DNA]</scope>
    <source>
        <strain evidence="1">JINMINGXINNONG_FW02</strain>
        <tissue evidence="1">Leaves</tissue>
    </source>
</reference>
<accession>A0AAN9MRH0</accession>
<name>A0AAN9MRH0_PHACN</name>
<gene>
    <name evidence="1" type="ORF">VNO80_15465</name>
</gene>
<comment type="caution">
    <text evidence="1">The sequence shown here is derived from an EMBL/GenBank/DDBJ whole genome shotgun (WGS) entry which is preliminary data.</text>
</comment>
<protein>
    <submittedName>
        <fullName evidence="1">Uncharacterized protein</fullName>
    </submittedName>
</protein>